<accession>A0A017HVJ3</accession>
<dbReference type="Gene3D" id="3.40.50.11980">
    <property type="match status" value="1"/>
</dbReference>
<dbReference type="RefSeq" id="WP_156362967.1">
    <property type="nucleotide sequence ID" value="NZ_KK088587.1"/>
</dbReference>
<dbReference type="OrthoDB" id="5196680at2"/>
<dbReference type="STRING" id="442562.Rumeso_00261"/>
<keyword evidence="1" id="KW-0472">Membrane</keyword>
<reference evidence="3 4" key="1">
    <citation type="submission" date="2013-02" db="EMBL/GenBank/DDBJ databases">
        <authorList>
            <person name="Fiebig A."/>
            <person name="Goeker M."/>
            <person name="Klenk H.-P.P."/>
        </authorList>
    </citation>
    <scope>NUCLEOTIDE SEQUENCE [LARGE SCALE GENOMIC DNA]</scope>
    <source>
        <strain evidence="3 4">DSM 19309</strain>
    </source>
</reference>
<dbReference type="Proteomes" id="UP000019666">
    <property type="component" value="Unassembled WGS sequence"/>
</dbReference>
<gene>
    <name evidence="3" type="ORF">Rumeso_00261</name>
</gene>
<organism evidence="3 4">
    <name type="scientific">Rubellimicrobium mesophilum DSM 19309</name>
    <dbReference type="NCBI Taxonomy" id="442562"/>
    <lineage>
        <taxon>Bacteria</taxon>
        <taxon>Pseudomonadati</taxon>
        <taxon>Pseudomonadota</taxon>
        <taxon>Alphaproteobacteria</taxon>
        <taxon>Rhodobacterales</taxon>
        <taxon>Roseobacteraceae</taxon>
        <taxon>Rubellimicrobium</taxon>
    </lineage>
</organism>
<keyword evidence="4" id="KW-1185">Reference proteome</keyword>
<dbReference type="InterPro" id="IPR021869">
    <property type="entry name" value="RNase_Zc3h12_NYN"/>
</dbReference>
<dbReference type="Pfam" id="PF11977">
    <property type="entry name" value="RNase_Zc3h12a"/>
    <property type="match status" value="1"/>
</dbReference>
<keyword evidence="1" id="KW-0812">Transmembrane</keyword>
<protein>
    <recommendedName>
        <fullName evidence="2">RNase NYN domain-containing protein</fullName>
    </recommendedName>
</protein>
<feature type="transmembrane region" description="Helical" evidence="1">
    <location>
        <begin position="30"/>
        <end position="51"/>
    </location>
</feature>
<dbReference type="EMBL" id="AOSK01000009">
    <property type="protein sequence ID" value="EYD78168.1"/>
    <property type="molecule type" value="Genomic_DNA"/>
</dbReference>
<sequence>MSRSVAVLLILSFAAAVALAYPGPPVLRFLGWGLGLVAAAVGSGLAGRLIGRGLRRLFGRRRPVIVVDGSNVMHWQDDVPTLGAVEMVLAELSARGFAPHVFFDANVGYKLVGRHVEAADLARALALPRSRIFVAPSRTPADPLLIAHALRIQARIVSNDRFRDWREDFPALGDKGVLVPGRLQAGRVELRME</sequence>
<evidence type="ECO:0000313" key="3">
    <source>
        <dbReference type="EMBL" id="EYD78168.1"/>
    </source>
</evidence>
<evidence type="ECO:0000313" key="4">
    <source>
        <dbReference type="Proteomes" id="UP000019666"/>
    </source>
</evidence>
<name>A0A017HVJ3_9RHOB</name>
<comment type="caution">
    <text evidence="3">The sequence shown here is derived from an EMBL/GenBank/DDBJ whole genome shotgun (WGS) entry which is preliminary data.</text>
</comment>
<feature type="domain" description="RNase NYN" evidence="2">
    <location>
        <begin position="64"/>
        <end position="168"/>
    </location>
</feature>
<proteinExistence type="predicted"/>
<evidence type="ECO:0000259" key="2">
    <source>
        <dbReference type="Pfam" id="PF11977"/>
    </source>
</evidence>
<dbReference type="HOGENOM" id="CLU_117578_0_0_5"/>
<evidence type="ECO:0000256" key="1">
    <source>
        <dbReference type="SAM" id="Phobius"/>
    </source>
</evidence>
<keyword evidence="1" id="KW-1133">Transmembrane helix</keyword>
<dbReference type="PATRIC" id="fig|442562.3.peg.261"/>
<dbReference type="AlphaFoldDB" id="A0A017HVJ3"/>